<accession>A0ABW5QMG8</accession>
<dbReference type="InterPro" id="IPR050275">
    <property type="entry name" value="PGM_Phosphatase"/>
</dbReference>
<comment type="caution">
    <text evidence="1">The sequence shown here is derived from an EMBL/GenBank/DDBJ whole genome shotgun (WGS) entry which is preliminary data.</text>
</comment>
<organism evidence="1 2">
    <name type="scientific">Devosia albogilva</name>
    <dbReference type="NCBI Taxonomy" id="429726"/>
    <lineage>
        <taxon>Bacteria</taxon>
        <taxon>Pseudomonadati</taxon>
        <taxon>Pseudomonadota</taxon>
        <taxon>Alphaproteobacteria</taxon>
        <taxon>Hyphomicrobiales</taxon>
        <taxon>Devosiaceae</taxon>
        <taxon>Devosia</taxon>
    </lineage>
</organism>
<keyword evidence="2" id="KW-1185">Reference proteome</keyword>
<dbReference type="SUPFAM" id="SSF53254">
    <property type="entry name" value="Phosphoglycerate mutase-like"/>
    <property type="match status" value="1"/>
</dbReference>
<evidence type="ECO:0000313" key="2">
    <source>
        <dbReference type="Proteomes" id="UP001597521"/>
    </source>
</evidence>
<dbReference type="PANTHER" id="PTHR48100:SF1">
    <property type="entry name" value="HISTIDINE PHOSPHATASE FAMILY PROTEIN-RELATED"/>
    <property type="match status" value="1"/>
</dbReference>
<sequence>MTTTFYLVRHAAHDNVGGFLAGRTPGIRLGVDGRAQAERLGQRMRREQFDAIHASPRERTQETAQAIVAAREPMPVHTAPELDEVDFGEWSGGTWEVLNQDQRWRNWNSVRSLARTPGGESMLDVQWRVLGLMERLLAEHPEGRVVLVSHADIIKSAVSYVLGLPIDAWPRLEVSPASITTVVLGDWGGKLITLNEVID</sequence>
<dbReference type="Proteomes" id="UP001597521">
    <property type="component" value="Unassembled WGS sequence"/>
</dbReference>
<proteinExistence type="predicted"/>
<dbReference type="PANTHER" id="PTHR48100">
    <property type="entry name" value="BROAD-SPECIFICITY PHOSPHATASE YOR283W-RELATED"/>
    <property type="match status" value="1"/>
</dbReference>
<dbReference type="Pfam" id="PF00300">
    <property type="entry name" value="His_Phos_1"/>
    <property type="match status" value="1"/>
</dbReference>
<dbReference type="PIRSF" id="PIRSF000709">
    <property type="entry name" value="6PFK_2-Ptase"/>
    <property type="match status" value="1"/>
</dbReference>
<dbReference type="InterPro" id="IPR013078">
    <property type="entry name" value="His_Pase_superF_clade-1"/>
</dbReference>
<dbReference type="RefSeq" id="WP_386834266.1">
    <property type="nucleotide sequence ID" value="NZ_JBHUNP010000001.1"/>
</dbReference>
<dbReference type="Gene3D" id="3.40.50.1240">
    <property type="entry name" value="Phosphoglycerate mutase-like"/>
    <property type="match status" value="1"/>
</dbReference>
<dbReference type="SMART" id="SM00855">
    <property type="entry name" value="PGAM"/>
    <property type="match status" value="1"/>
</dbReference>
<reference evidence="2" key="1">
    <citation type="journal article" date="2019" name="Int. J. Syst. Evol. Microbiol.">
        <title>The Global Catalogue of Microorganisms (GCM) 10K type strain sequencing project: providing services to taxonomists for standard genome sequencing and annotation.</title>
        <authorList>
            <consortium name="The Broad Institute Genomics Platform"/>
            <consortium name="The Broad Institute Genome Sequencing Center for Infectious Disease"/>
            <person name="Wu L."/>
            <person name="Ma J."/>
        </authorList>
    </citation>
    <scope>NUCLEOTIDE SEQUENCE [LARGE SCALE GENOMIC DNA]</scope>
    <source>
        <strain evidence="2">CCM 7427</strain>
    </source>
</reference>
<dbReference type="CDD" id="cd07067">
    <property type="entry name" value="HP_PGM_like"/>
    <property type="match status" value="1"/>
</dbReference>
<evidence type="ECO:0000313" key="1">
    <source>
        <dbReference type="EMBL" id="MFD2648910.1"/>
    </source>
</evidence>
<dbReference type="InterPro" id="IPR029033">
    <property type="entry name" value="His_PPase_superfam"/>
</dbReference>
<gene>
    <name evidence="1" type="ORF">ACFSX5_14060</name>
</gene>
<dbReference type="EMBL" id="JBHUNP010000001">
    <property type="protein sequence ID" value="MFD2648910.1"/>
    <property type="molecule type" value="Genomic_DNA"/>
</dbReference>
<name>A0ABW5QMG8_9HYPH</name>
<protein>
    <submittedName>
        <fullName evidence="1">Histidine phosphatase family protein</fullName>
    </submittedName>
</protein>